<protein>
    <recommendedName>
        <fullName evidence="2">Beta-lactamase-related domain-containing protein</fullName>
    </recommendedName>
</protein>
<dbReference type="AlphaFoldDB" id="W4QEN0"/>
<dbReference type="Proteomes" id="UP000018895">
    <property type="component" value="Unassembled WGS sequence"/>
</dbReference>
<keyword evidence="1" id="KW-1133">Transmembrane helix</keyword>
<keyword evidence="1" id="KW-0472">Membrane</keyword>
<organism evidence="3 4">
    <name type="scientific">Halalkalibacter hemicellulosilyticusJCM 9152</name>
    <dbReference type="NCBI Taxonomy" id="1236971"/>
    <lineage>
        <taxon>Bacteria</taxon>
        <taxon>Bacillati</taxon>
        <taxon>Bacillota</taxon>
        <taxon>Bacilli</taxon>
        <taxon>Bacillales</taxon>
        <taxon>Bacillaceae</taxon>
        <taxon>Halalkalibacter</taxon>
    </lineage>
</organism>
<dbReference type="SUPFAM" id="SSF56601">
    <property type="entry name" value="beta-lactamase/transpeptidase-like"/>
    <property type="match status" value="1"/>
</dbReference>
<keyword evidence="1" id="KW-0812">Transmembrane</keyword>
<dbReference type="PANTHER" id="PTHR46825">
    <property type="entry name" value="D-ALANYL-D-ALANINE-CARBOXYPEPTIDASE/ENDOPEPTIDASE AMPH"/>
    <property type="match status" value="1"/>
</dbReference>
<dbReference type="Gene3D" id="3.40.710.10">
    <property type="entry name" value="DD-peptidase/beta-lactamase superfamily"/>
    <property type="match status" value="1"/>
</dbReference>
<name>W4QEN0_9BACI</name>
<dbReference type="PANTHER" id="PTHR46825:SF9">
    <property type="entry name" value="BETA-LACTAMASE-RELATED DOMAIN-CONTAINING PROTEIN"/>
    <property type="match status" value="1"/>
</dbReference>
<accession>W4QEN0</accession>
<dbReference type="STRING" id="1236971.JCM9152_1914"/>
<feature type="domain" description="Beta-lactamase-related" evidence="2">
    <location>
        <begin position="43"/>
        <end position="358"/>
    </location>
</feature>
<sequence>MNVMKEKFMFRLYISMLVFILMPFQVINANAEGKEQVFQKISEYVERAMVELRIPGASLAIVHEGEVALANAWGVTGGEKSEVTVQTPFLIGSNSKAITAYAIMLLVEQGMIDLKKPVQDYLPWFTLSDEVVASDITIEHLLSHSSGLSSFSGFSLSDRGSSEFEAIQENVRVLANDEPIFYPGEGYEYSAANYAILGAVIEEVTGSFFSDFVHNELFGPLDMKFASASVQQAIGTGWEAGYRSWFDIPIASPNRFDNGGAPYGYIAASAQDMAQFIIALQNPGQVLSQEHTDLLLEPLIELRQDYYYGFGWRLSNLENGDLKIWHSGSTTDFRSEMFMIPELEVGVVLLTNRNNSLEEIRLHNVSTGIEKLLYGLEPGDIVRSTPIERSLFYVVVGFLLLVSILFISKLKRQTVVKHRWRWGGVGVLFGLLAVSFFPLFINGFSIPFQSFWLFVPDLALLSIGVVGLLILNAIFAFILSKRGGEQNNC</sequence>
<dbReference type="RefSeq" id="WP_035343204.1">
    <property type="nucleotide sequence ID" value="NZ_BAUU01000011.1"/>
</dbReference>
<keyword evidence="4" id="KW-1185">Reference proteome</keyword>
<dbReference type="OrthoDB" id="846150at2"/>
<evidence type="ECO:0000313" key="4">
    <source>
        <dbReference type="Proteomes" id="UP000018895"/>
    </source>
</evidence>
<dbReference type="EMBL" id="BAUU01000011">
    <property type="protein sequence ID" value="GAE30506.1"/>
    <property type="molecule type" value="Genomic_DNA"/>
</dbReference>
<reference evidence="3" key="1">
    <citation type="journal article" date="2014" name="Genome Announc.">
        <title>Draft Genome Sequences of Three Alkaliphilic Bacillus Strains, Bacillus wakoensis JCM 9140T, Bacillus akibai JCM 9157T, and Bacillus hemicellulosilyticus JCM 9152T.</title>
        <authorList>
            <person name="Yuki M."/>
            <person name="Oshima K."/>
            <person name="Suda W."/>
            <person name="Oshida Y."/>
            <person name="Kitamura K."/>
            <person name="Iida T."/>
            <person name="Hattori M."/>
            <person name="Ohkuma M."/>
        </authorList>
    </citation>
    <scope>NUCLEOTIDE SEQUENCE [LARGE SCALE GENOMIC DNA]</scope>
    <source>
        <strain evidence="3">JCM 9152</strain>
    </source>
</reference>
<evidence type="ECO:0000259" key="2">
    <source>
        <dbReference type="Pfam" id="PF00144"/>
    </source>
</evidence>
<dbReference type="Pfam" id="PF00144">
    <property type="entry name" value="Beta-lactamase"/>
    <property type="match status" value="1"/>
</dbReference>
<evidence type="ECO:0000313" key="3">
    <source>
        <dbReference type="EMBL" id="GAE30506.1"/>
    </source>
</evidence>
<comment type="caution">
    <text evidence="3">The sequence shown here is derived from an EMBL/GenBank/DDBJ whole genome shotgun (WGS) entry which is preliminary data.</text>
</comment>
<dbReference type="InterPro" id="IPR050491">
    <property type="entry name" value="AmpC-like"/>
</dbReference>
<dbReference type="InterPro" id="IPR001466">
    <property type="entry name" value="Beta-lactam-related"/>
</dbReference>
<proteinExistence type="predicted"/>
<feature type="transmembrane region" description="Helical" evidence="1">
    <location>
        <begin position="391"/>
        <end position="410"/>
    </location>
</feature>
<feature type="transmembrane region" description="Helical" evidence="1">
    <location>
        <begin position="458"/>
        <end position="479"/>
    </location>
</feature>
<gene>
    <name evidence="3" type="ORF">JCM9152_1914</name>
</gene>
<feature type="transmembrane region" description="Helical" evidence="1">
    <location>
        <begin position="422"/>
        <end position="446"/>
    </location>
</feature>
<evidence type="ECO:0000256" key="1">
    <source>
        <dbReference type="SAM" id="Phobius"/>
    </source>
</evidence>
<dbReference type="InterPro" id="IPR012338">
    <property type="entry name" value="Beta-lactam/transpept-like"/>
</dbReference>